<evidence type="ECO:0000259" key="7">
    <source>
        <dbReference type="PROSITE" id="PS51144"/>
    </source>
</evidence>
<keyword evidence="9" id="KW-1185">Reference proteome</keyword>
<protein>
    <recommendedName>
        <fullName evidence="2 6">Carbonic anhydrase</fullName>
        <ecNumber evidence="2 6">4.2.1.1</ecNumber>
    </recommendedName>
</protein>
<dbReference type="GO" id="GO:0008270">
    <property type="term" value="F:zinc ion binding"/>
    <property type="evidence" value="ECO:0007669"/>
    <property type="project" value="UniProtKB-UniRule"/>
</dbReference>
<dbReference type="GO" id="GO:0004089">
    <property type="term" value="F:carbonate dehydratase activity"/>
    <property type="evidence" value="ECO:0007669"/>
    <property type="project" value="UniProtKB-UniRule"/>
</dbReference>
<gene>
    <name evidence="8" type="ORF">HHK36_011402</name>
</gene>
<dbReference type="OrthoDB" id="429145at2759"/>
<dbReference type="PROSITE" id="PS51144">
    <property type="entry name" value="ALPHA_CA_2"/>
    <property type="match status" value="1"/>
</dbReference>
<dbReference type="EC" id="4.2.1.1" evidence="2 6"/>
<sequence>MATRVAVSFIGIALLLAASLTEQSQIIPFSYSGATGPDKWGSLSPNFSSCSTGKFQSPVNIVKKEVVLKQKLEPLTGDYHPANATLINNGFNIEVKYDEGVGVLIIDGKNYSLQQMHWHSPSEHRINGVQYSLELHLVHLADDGSISVVSILYKYGNPDPLLSQIKEELDEMAKEVSAGNEEARIPVGIMRIKQTKRKTRKYYRYIGSLTTPPCTGNVIWTILGKVRSVSEEQVAALKAPLDWPYKNNFRPLQPLNGRQIQLYDALKHH</sequence>
<comment type="cofactor">
    <cofactor evidence="1 6">
        <name>Zn(2+)</name>
        <dbReference type="ChEBI" id="CHEBI:29105"/>
    </cofactor>
</comment>
<feature type="domain" description="Alpha-carbonic anhydrase" evidence="7">
    <location>
        <begin position="27"/>
        <end position="264"/>
    </location>
</feature>
<comment type="similarity">
    <text evidence="6">Belongs to the alpha-carbonic anhydrase family.</text>
</comment>
<keyword evidence="5 6" id="KW-0456">Lyase</keyword>
<comment type="catalytic activity">
    <reaction evidence="6">
        <text>hydrogencarbonate + H(+) = CO2 + H2O</text>
        <dbReference type="Rhea" id="RHEA:10748"/>
        <dbReference type="ChEBI" id="CHEBI:15377"/>
        <dbReference type="ChEBI" id="CHEBI:15378"/>
        <dbReference type="ChEBI" id="CHEBI:16526"/>
        <dbReference type="ChEBI" id="CHEBI:17544"/>
        <dbReference type="EC" id="4.2.1.1"/>
    </reaction>
</comment>
<evidence type="ECO:0000313" key="8">
    <source>
        <dbReference type="EMBL" id="KAF8403300.1"/>
    </source>
</evidence>
<evidence type="ECO:0000256" key="4">
    <source>
        <dbReference type="ARBA" id="ARBA00022833"/>
    </source>
</evidence>
<dbReference type="InterPro" id="IPR023561">
    <property type="entry name" value="Carbonic_anhydrase_a-class"/>
</dbReference>
<evidence type="ECO:0000256" key="2">
    <source>
        <dbReference type="ARBA" id="ARBA00012925"/>
    </source>
</evidence>
<keyword evidence="4 6" id="KW-0862">Zinc</keyword>
<dbReference type="SMART" id="SM01057">
    <property type="entry name" value="Carb_anhydrase"/>
    <property type="match status" value="1"/>
</dbReference>
<evidence type="ECO:0000256" key="6">
    <source>
        <dbReference type="RuleBase" id="RU367011"/>
    </source>
</evidence>
<evidence type="ECO:0000256" key="3">
    <source>
        <dbReference type="ARBA" id="ARBA00022723"/>
    </source>
</evidence>
<dbReference type="AlphaFoldDB" id="A0A834ZCN4"/>
<comment type="caution">
    <text evidence="8">The sequence shown here is derived from an EMBL/GenBank/DDBJ whole genome shotgun (WGS) entry which is preliminary data.</text>
</comment>
<evidence type="ECO:0000256" key="1">
    <source>
        <dbReference type="ARBA" id="ARBA00001947"/>
    </source>
</evidence>
<proteinExistence type="inferred from homology"/>
<dbReference type="InterPro" id="IPR041891">
    <property type="entry name" value="Alpha_CA_prokaryot-like"/>
</dbReference>
<dbReference type="CDD" id="cd03124">
    <property type="entry name" value="alpha_CA_prokaryotic_like"/>
    <property type="match status" value="1"/>
</dbReference>
<feature type="chain" id="PRO_5033094357" description="Carbonic anhydrase" evidence="6">
    <location>
        <begin position="24"/>
        <end position="269"/>
    </location>
</feature>
<dbReference type="PANTHER" id="PTHR18952:SF236">
    <property type="entry name" value="ALPHA CARBONIC ANHYDRASE 1, CHLOROPLASTIC"/>
    <property type="match status" value="1"/>
</dbReference>
<keyword evidence="6" id="KW-0732">Signal</keyword>
<name>A0A834ZCN4_TETSI</name>
<feature type="signal peptide" evidence="6">
    <location>
        <begin position="1"/>
        <end position="23"/>
    </location>
</feature>
<evidence type="ECO:0000313" key="9">
    <source>
        <dbReference type="Proteomes" id="UP000655225"/>
    </source>
</evidence>
<comment type="function">
    <text evidence="6">Reversible hydration of carbon dioxide.</text>
</comment>
<dbReference type="InterPro" id="IPR001148">
    <property type="entry name" value="CA_dom"/>
</dbReference>
<accession>A0A834ZCN4</accession>
<reference evidence="8 9" key="1">
    <citation type="submission" date="2020-04" db="EMBL/GenBank/DDBJ databases">
        <title>Plant Genome Project.</title>
        <authorList>
            <person name="Zhang R.-G."/>
        </authorList>
    </citation>
    <scope>NUCLEOTIDE SEQUENCE [LARGE SCALE GENOMIC DNA]</scope>
    <source>
        <strain evidence="8">YNK0</strain>
        <tissue evidence="8">Leaf</tissue>
    </source>
</reference>
<dbReference type="InterPro" id="IPR018338">
    <property type="entry name" value="Carbonic_anhydrase_a-class_CS"/>
</dbReference>
<dbReference type="Proteomes" id="UP000655225">
    <property type="component" value="Unassembled WGS sequence"/>
</dbReference>
<dbReference type="GO" id="GO:0006730">
    <property type="term" value="P:one-carbon metabolic process"/>
    <property type="evidence" value="ECO:0007669"/>
    <property type="project" value="TreeGrafter"/>
</dbReference>
<keyword evidence="3 6" id="KW-0479">Metal-binding</keyword>
<dbReference type="SUPFAM" id="SSF51069">
    <property type="entry name" value="Carbonic anhydrase"/>
    <property type="match status" value="1"/>
</dbReference>
<dbReference type="Pfam" id="PF00194">
    <property type="entry name" value="Carb_anhydrase"/>
    <property type="match status" value="1"/>
</dbReference>
<dbReference type="OMA" id="MYYQANT"/>
<dbReference type="InterPro" id="IPR036398">
    <property type="entry name" value="CA_dom_sf"/>
</dbReference>
<dbReference type="PROSITE" id="PS00162">
    <property type="entry name" value="ALPHA_CA_1"/>
    <property type="match status" value="1"/>
</dbReference>
<evidence type="ECO:0000256" key="5">
    <source>
        <dbReference type="ARBA" id="ARBA00023239"/>
    </source>
</evidence>
<dbReference type="PANTHER" id="PTHR18952">
    <property type="entry name" value="CARBONIC ANHYDRASE"/>
    <property type="match status" value="1"/>
</dbReference>
<dbReference type="Gene3D" id="3.10.200.10">
    <property type="entry name" value="Alpha carbonic anhydrase"/>
    <property type="match status" value="1"/>
</dbReference>
<dbReference type="EMBL" id="JABCRI010000007">
    <property type="protein sequence ID" value="KAF8403300.1"/>
    <property type="molecule type" value="Genomic_DNA"/>
</dbReference>
<organism evidence="8 9">
    <name type="scientific">Tetracentron sinense</name>
    <name type="common">Spur-leaf</name>
    <dbReference type="NCBI Taxonomy" id="13715"/>
    <lineage>
        <taxon>Eukaryota</taxon>
        <taxon>Viridiplantae</taxon>
        <taxon>Streptophyta</taxon>
        <taxon>Embryophyta</taxon>
        <taxon>Tracheophyta</taxon>
        <taxon>Spermatophyta</taxon>
        <taxon>Magnoliopsida</taxon>
        <taxon>Trochodendrales</taxon>
        <taxon>Trochodendraceae</taxon>
        <taxon>Tetracentron</taxon>
    </lineage>
</organism>